<dbReference type="AlphaFoldDB" id="A0A2T1LUH7"/>
<evidence type="ECO:0000256" key="4">
    <source>
        <dbReference type="ARBA" id="ARBA00022825"/>
    </source>
</evidence>
<evidence type="ECO:0000313" key="10">
    <source>
        <dbReference type="EMBL" id="PSF35190.1"/>
    </source>
</evidence>
<dbReference type="Pfam" id="PF00082">
    <property type="entry name" value="Peptidase_S8"/>
    <property type="match status" value="1"/>
</dbReference>
<dbReference type="GO" id="GO:0004252">
    <property type="term" value="F:serine-type endopeptidase activity"/>
    <property type="evidence" value="ECO:0007669"/>
    <property type="project" value="UniProtKB-UniRule"/>
</dbReference>
<feature type="domain" description="Peptidase S8/S53" evidence="8">
    <location>
        <begin position="497"/>
        <end position="757"/>
    </location>
</feature>
<feature type="active site" description="Charge relay system" evidence="5 6">
    <location>
        <position position="506"/>
    </location>
</feature>
<dbReference type="PROSITE" id="PS00137">
    <property type="entry name" value="SUBTILASE_HIS"/>
    <property type="match status" value="1"/>
</dbReference>
<protein>
    <recommendedName>
        <fullName evidence="12">Peptidase S8</fullName>
    </recommendedName>
</protein>
<dbReference type="InterPro" id="IPR013783">
    <property type="entry name" value="Ig-like_fold"/>
</dbReference>
<sequence>MFDNALPLDINPSTLALEPQPANSLLPDSRMNSDFILNSISEQKNFETILEQFTGLSNSLAQQTQLVSNDSLIQAGKPDLVINKMTTPTSATVTSTINFNYTIKNQGTASTGWSGGYTSFYLSKNLTLDNSDIYLTDDYSDTLAAGASRSESTYFYLSSDLAIGNYYILAKADEYNYVEESNESNNIFAKAITIQELPKPDLVISDLTVPSDAVGGDYLTIDYTIANQGLGSTDWNGSNNKFYLSTDATLTNSDIYIGSDYTYSMEAGTSQNSSAYIYLDETITTGTYYLFAQADGDKYIAESNETNNLRYKTINITEAPKPDLLITKLVAPQTVTAGYSLDVTFTLRNKGDASTGWYGSDTKFYLSQDTVIDANDTYLDQVSSYYVDPDTSSTEKASIALSSKLAGGNYYLIAKADGNNDLVEKNENNNTFYTSIQVTPSLDGYSSFNGYGLVDAAEAVAKALGQNPFPSVPNLGGKNWGADLIKAPEVWAKGYTGNGIIVAVLDTGVDRNHADLSSNIWHNPGEINGNGIDDDNNGFVDDYWGWNFNGNNNNTMDGHSHGTHVSGTIAGVKNDFGVTGIAYNAKIMPVKVLSDSGSGSDRGVAKGIRYAADNGARVINMSLGGGNNNAELRAAVEYASSKGAIVVMAAGNDGDSTTMGHYPAAYATQWGIAVGAVDKRNNMADFSNRAGGTNLAYITAPGVDVYSTVPNNKYDTYSGTSMATPHMAGVIALMLSAKGTLTDAQVRSILISTSENSPTASQTNSLSAFLSPVDMELTQSQFTGAATNTQPTWTRNDSEKSIFITGETVHISSQYEYEQASLTSFDQLTGLVFQSQLTNKEII</sequence>
<proteinExistence type="inferred from homology"/>
<dbReference type="Gene3D" id="2.60.40.10">
    <property type="entry name" value="Immunoglobulins"/>
    <property type="match status" value="3"/>
</dbReference>
<dbReference type="PROSITE" id="PS00136">
    <property type="entry name" value="SUBTILASE_ASP"/>
    <property type="match status" value="1"/>
</dbReference>
<dbReference type="PROSITE" id="PS51892">
    <property type="entry name" value="SUBTILASE"/>
    <property type="match status" value="1"/>
</dbReference>
<feature type="domain" description="CARDB" evidence="9">
    <location>
        <begin position="77"/>
        <end position="189"/>
    </location>
</feature>
<dbReference type="OrthoDB" id="9798386at2"/>
<name>A0A2T1LUH7_9CHRO</name>
<evidence type="ECO:0000256" key="2">
    <source>
        <dbReference type="ARBA" id="ARBA00022670"/>
    </source>
</evidence>
<dbReference type="GO" id="GO:0006508">
    <property type="term" value="P:proteolysis"/>
    <property type="evidence" value="ECO:0007669"/>
    <property type="project" value="UniProtKB-KW"/>
</dbReference>
<evidence type="ECO:0000256" key="3">
    <source>
        <dbReference type="ARBA" id="ARBA00022801"/>
    </source>
</evidence>
<accession>A0A2T1LUH7</accession>
<evidence type="ECO:0000313" key="11">
    <source>
        <dbReference type="Proteomes" id="UP000239001"/>
    </source>
</evidence>
<evidence type="ECO:0000256" key="1">
    <source>
        <dbReference type="ARBA" id="ARBA00011073"/>
    </source>
</evidence>
<evidence type="ECO:0000259" key="9">
    <source>
        <dbReference type="Pfam" id="PF07705"/>
    </source>
</evidence>
<dbReference type="PANTHER" id="PTHR43399">
    <property type="entry name" value="SUBTILISIN-RELATED"/>
    <property type="match status" value="1"/>
</dbReference>
<feature type="active site" description="Charge relay system" evidence="5 6">
    <location>
        <position position="561"/>
    </location>
</feature>
<keyword evidence="11" id="KW-1185">Reference proteome</keyword>
<dbReference type="InterPro" id="IPR023827">
    <property type="entry name" value="Peptidase_S8_Asp-AS"/>
</dbReference>
<evidence type="ECO:0000259" key="8">
    <source>
        <dbReference type="Pfam" id="PF00082"/>
    </source>
</evidence>
<dbReference type="InterPro" id="IPR015500">
    <property type="entry name" value="Peptidase_S8_subtilisin-rel"/>
</dbReference>
<keyword evidence="3 6" id="KW-0378">Hydrolase</keyword>
<dbReference type="PANTHER" id="PTHR43399:SF4">
    <property type="entry name" value="CELL WALL-ASSOCIATED PROTEASE"/>
    <property type="match status" value="1"/>
</dbReference>
<feature type="domain" description="CARDB" evidence="9">
    <location>
        <begin position="199"/>
        <end position="309"/>
    </location>
</feature>
<dbReference type="InterPro" id="IPR023828">
    <property type="entry name" value="Peptidase_S8_Ser-AS"/>
</dbReference>
<evidence type="ECO:0008006" key="12">
    <source>
        <dbReference type="Google" id="ProtNLM"/>
    </source>
</evidence>
<evidence type="ECO:0000256" key="6">
    <source>
        <dbReference type="PROSITE-ProRule" id="PRU01240"/>
    </source>
</evidence>
<keyword evidence="4 6" id="KW-0720">Serine protease</keyword>
<dbReference type="SUPFAM" id="SSF52743">
    <property type="entry name" value="Subtilisin-like"/>
    <property type="match status" value="1"/>
</dbReference>
<feature type="domain" description="CARDB" evidence="9">
    <location>
        <begin position="321"/>
        <end position="432"/>
    </location>
</feature>
<dbReference type="InterPro" id="IPR022398">
    <property type="entry name" value="Peptidase_S8_His-AS"/>
</dbReference>
<dbReference type="RefSeq" id="WP_106458227.1">
    <property type="nucleotide sequence ID" value="NZ_PXOH01000022.1"/>
</dbReference>
<dbReference type="Pfam" id="PF07705">
    <property type="entry name" value="CARDB"/>
    <property type="match status" value="3"/>
</dbReference>
<feature type="active site" description="Charge relay system" evidence="5 6">
    <location>
        <position position="721"/>
    </location>
</feature>
<evidence type="ECO:0000256" key="5">
    <source>
        <dbReference type="PIRSR" id="PIRSR615500-1"/>
    </source>
</evidence>
<gene>
    <name evidence="10" type="ORF">C7H19_17570</name>
</gene>
<comment type="caution">
    <text evidence="10">The sequence shown here is derived from an EMBL/GenBank/DDBJ whole genome shotgun (WGS) entry which is preliminary data.</text>
</comment>
<dbReference type="Proteomes" id="UP000239001">
    <property type="component" value="Unassembled WGS sequence"/>
</dbReference>
<reference evidence="10 11" key="2">
    <citation type="submission" date="2018-03" db="EMBL/GenBank/DDBJ databases">
        <authorList>
            <person name="Keele B.F."/>
        </authorList>
    </citation>
    <scope>NUCLEOTIDE SEQUENCE [LARGE SCALE GENOMIC DNA]</scope>
    <source>
        <strain evidence="10 11">CCALA 016</strain>
    </source>
</reference>
<keyword evidence="2 6" id="KW-0645">Protease</keyword>
<organism evidence="10 11">
    <name type="scientific">Aphanothece hegewaldii CCALA 016</name>
    <dbReference type="NCBI Taxonomy" id="2107694"/>
    <lineage>
        <taxon>Bacteria</taxon>
        <taxon>Bacillati</taxon>
        <taxon>Cyanobacteriota</taxon>
        <taxon>Cyanophyceae</taxon>
        <taxon>Oscillatoriophycideae</taxon>
        <taxon>Chroococcales</taxon>
        <taxon>Aphanothecaceae</taxon>
        <taxon>Aphanothece</taxon>
    </lineage>
</organism>
<dbReference type="InterPro" id="IPR034204">
    <property type="entry name" value="PfSUB1-like_cat_dom"/>
</dbReference>
<dbReference type="EMBL" id="PXOH01000022">
    <property type="protein sequence ID" value="PSF35190.1"/>
    <property type="molecule type" value="Genomic_DNA"/>
</dbReference>
<dbReference type="InterPro" id="IPR051048">
    <property type="entry name" value="Peptidase_S8/S53_subtilisin"/>
</dbReference>
<dbReference type="InterPro" id="IPR011635">
    <property type="entry name" value="CARDB"/>
</dbReference>
<comment type="similarity">
    <text evidence="1 6 7">Belongs to the peptidase S8 family.</text>
</comment>
<dbReference type="InterPro" id="IPR000209">
    <property type="entry name" value="Peptidase_S8/S53_dom"/>
</dbReference>
<evidence type="ECO:0000256" key="7">
    <source>
        <dbReference type="RuleBase" id="RU003355"/>
    </source>
</evidence>
<dbReference type="Gene3D" id="3.40.50.200">
    <property type="entry name" value="Peptidase S8/S53 domain"/>
    <property type="match status" value="1"/>
</dbReference>
<dbReference type="CDD" id="cd07473">
    <property type="entry name" value="Peptidases_S8_Subtilisin_like"/>
    <property type="match status" value="1"/>
</dbReference>
<dbReference type="InterPro" id="IPR036852">
    <property type="entry name" value="Peptidase_S8/S53_dom_sf"/>
</dbReference>
<dbReference type="PRINTS" id="PR00723">
    <property type="entry name" value="SUBTILISIN"/>
</dbReference>
<reference evidence="10 11" key="1">
    <citation type="submission" date="2018-03" db="EMBL/GenBank/DDBJ databases">
        <title>The ancient ancestry and fast evolution of plastids.</title>
        <authorList>
            <person name="Moore K.R."/>
            <person name="Magnabosco C."/>
            <person name="Momper L."/>
            <person name="Gold D.A."/>
            <person name="Bosak T."/>
            <person name="Fournier G.P."/>
        </authorList>
    </citation>
    <scope>NUCLEOTIDE SEQUENCE [LARGE SCALE GENOMIC DNA]</scope>
    <source>
        <strain evidence="10 11">CCALA 016</strain>
    </source>
</reference>
<dbReference type="PROSITE" id="PS00138">
    <property type="entry name" value="SUBTILASE_SER"/>
    <property type="match status" value="1"/>
</dbReference>